<dbReference type="GO" id="GO:0003774">
    <property type="term" value="F:cytoskeletal motor activity"/>
    <property type="evidence" value="ECO:0007669"/>
    <property type="project" value="InterPro"/>
</dbReference>
<evidence type="ECO:0000256" key="5">
    <source>
        <dbReference type="NCBIfam" id="TIGR00205"/>
    </source>
</evidence>
<keyword evidence="6" id="KW-0969">Cilium</keyword>
<keyword evidence="7" id="KW-1185">Reference proteome</keyword>
<sequence length="102" mass="11251">MIEQIGFLPKKPLVTLDSNPSKETGAAQIAKDFGSFLNDAMTNLNKQQAAVDTLNDKFVTGEVADAHQLTIAAEKLSLSLEMTVQLRNKVIEAYQEIMRTQI</sequence>
<keyword evidence="6" id="KW-0966">Cell projection</keyword>
<evidence type="ECO:0000313" key="6">
    <source>
        <dbReference type="EMBL" id="PYI50364.1"/>
    </source>
</evidence>
<comment type="caution">
    <text evidence="6">The sequence shown here is derived from an EMBL/GenBank/DDBJ whole genome shotgun (WGS) entry which is preliminary data.</text>
</comment>
<protein>
    <recommendedName>
        <fullName evidence="4 5">Flagellar hook-basal body complex protein FliE</fullName>
    </recommendedName>
</protein>
<dbReference type="Pfam" id="PF02049">
    <property type="entry name" value="FliE"/>
    <property type="match status" value="1"/>
</dbReference>
<accession>A0A2V5JYL0</accession>
<dbReference type="NCBIfam" id="TIGR00205">
    <property type="entry name" value="fliE"/>
    <property type="match status" value="1"/>
</dbReference>
<dbReference type="PRINTS" id="PR01006">
    <property type="entry name" value="FLGHOOKFLIE"/>
</dbReference>
<comment type="subcellular location">
    <subcellularLocation>
        <location evidence="1 4">Bacterial flagellum basal body</location>
    </subcellularLocation>
</comment>
<organism evidence="6 7">
    <name type="scientific">Paenibacillus flagellatus</name>
    <dbReference type="NCBI Taxonomy" id="2211139"/>
    <lineage>
        <taxon>Bacteria</taxon>
        <taxon>Bacillati</taxon>
        <taxon>Bacillota</taxon>
        <taxon>Bacilli</taxon>
        <taxon>Bacillales</taxon>
        <taxon>Paenibacillaceae</taxon>
        <taxon>Paenibacillus</taxon>
    </lineage>
</organism>
<keyword evidence="3 4" id="KW-0975">Bacterial flagellum</keyword>
<evidence type="ECO:0000256" key="4">
    <source>
        <dbReference type="HAMAP-Rule" id="MF_00724"/>
    </source>
</evidence>
<dbReference type="InterPro" id="IPR001624">
    <property type="entry name" value="FliE"/>
</dbReference>
<dbReference type="PANTHER" id="PTHR34653">
    <property type="match status" value="1"/>
</dbReference>
<gene>
    <name evidence="4" type="primary">fliE</name>
    <name evidence="6" type="ORF">DLM86_29405</name>
</gene>
<dbReference type="PANTHER" id="PTHR34653:SF1">
    <property type="entry name" value="FLAGELLAR HOOK-BASAL BODY COMPLEX PROTEIN FLIE"/>
    <property type="match status" value="1"/>
</dbReference>
<dbReference type="GO" id="GO:0005198">
    <property type="term" value="F:structural molecule activity"/>
    <property type="evidence" value="ECO:0007669"/>
    <property type="project" value="UniProtKB-UniRule"/>
</dbReference>
<reference evidence="6 7" key="1">
    <citation type="submission" date="2018-05" db="EMBL/GenBank/DDBJ databases">
        <title>Paenibacillus flagellatus sp. nov., isolated from selenium mineral soil.</title>
        <authorList>
            <person name="Dai X."/>
        </authorList>
    </citation>
    <scope>NUCLEOTIDE SEQUENCE [LARGE SCALE GENOMIC DNA]</scope>
    <source>
        <strain evidence="6 7">DXL2</strain>
    </source>
</reference>
<evidence type="ECO:0000256" key="3">
    <source>
        <dbReference type="ARBA" id="ARBA00023143"/>
    </source>
</evidence>
<dbReference type="Proteomes" id="UP000247476">
    <property type="component" value="Unassembled WGS sequence"/>
</dbReference>
<comment type="similarity">
    <text evidence="2 4">Belongs to the FliE family.</text>
</comment>
<dbReference type="RefSeq" id="WP_110843625.1">
    <property type="nucleotide sequence ID" value="NZ_QJVJ01000019.1"/>
</dbReference>
<evidence type="ECO:0000313" key="7">
    <source>
        <dbReference type="Proteomes" id="UP000247476"/>
    </source>
</evidence>
<dbReference type="EMBL" id="QJVJ01000019">
    <property type="protein sequence ID" value="PYI50364.1"/>
    <property type="molecule type" value="Genomic_DNA"/>
</dbReference>
<dbReference type="AlphaFoldDB" id="A0A2V5JYL0"/>
<dbReference type="HAMAP" id="MF_00724">
    <property type="entry name" value="FliE"/>
    <property type="match status" value="1"/>
</dbReference>
<dbReference type="GO" id="GO:0071973">
    <property type="term" value="P:bacterial-type flagellum-dependent cell motility"/>
    <property type="evidence" value="ECO:0007669"/>
    <property type="project" value="InterPro"/>
</dbReference>
<proteinExistence type="inferred from homology"/>
<dbReference type="GO" id="GO:0009425">
    <property type="term" value="C:bacterial-type flagellum basal body"/>
    <property type="evidence" value="ECO:0007669"/>
    <property type="project" value="UniProtKB-SubCell"/>
</dbReference>
<evidence type="ECO:0000256" key="1">
    <source>
        <dbReference type="ARBA" id="ARBA00004117"/>
    </source>
</evidence>
<evidence type="ECO:0000256" key="2">
    <source>
        <dbReference type="ARBA" id="ARBA00009272"/>
    </source>
</evidence>
<keyword evidence="6" id="KW-0282">Flagellum</keyword>
<dbReference type="OrthoDB" id="9812413at2"/>
<name>A0A2V5JYL0_9BACL</name>